<dbReference type="AlphaFoldDB" id="A0A835DAG0"/>
<keyword evidence="5" id="KW-1185">Reference proteome</keyword>
<evidence type="ECO:0000256" key="2">
    <source>
        <dbReference type="SAM" id="MobiDB-lite"/>
    </source>
</evidence>
<sequence length="368" mass="39270">MGRLIINEETPSFSHFSHSHPLELVILGDSGKVTCFGCNNDIASGREYYTCKACSYNLHKVCYDMPRKISHSAHKIHDLILSVATDFDCKACGHHGTGFSYKCNPCLYDCHVLCSVMPLEFQHQSHQHILNLEFSSPYGGAGFQCDICSKPGSNHWVYRCDECQYDVHLRCATTNQAQPPPQSPLAPAMEAPTMSATNINNMGPSMGAPQFNPDANQANTGPNYVVMPPNYVVMPNQANTGPNYVVMPNQANTRPNYVVMPNGNNFNQAGSYGYNQGAYVHPNGMMMGAPQANQGFGYANQPGPGFPRGGIGNGLAGVAAVGVATGVAEGMGQEIFRSATGGLGDTSGSSNNSSESSDSDIVHSLIGG</sequence>
<dbReference type="CDD" id="cd00029">
    <property type="entry name" value="C1"/>
    <property type="match status" value="1"/>
</dbReference>
<keyword evidence="1" id="KW-0677">Repeat</keyword>
<dbReference type="PANTHER" id="PTHR46288">
    <property type="entry name" value="PHORBOL-ESTER/DAG-TYPE DOMAIN-CONTAINING PROTEIN"/>
    <property type="match status" value="1"/>
</dbReference>
<dbReference type="SUPFAM" id="SSF57889">
    <property type="entry name" value="Cysteine-rich domain"/>
    <property type="match status" value="2"/>
</dbReference>
<dbReference type="PANTHER" id="PTHR46288:SF17">
    <property type="entry name" value="CYSTEINE_HISTIDINE-RICH C1 DOMAIN PROTEIN"/>
    <property type="match status" value="1"/>
</dbReference>
<organism evidence="4 5">
    <name type="scientific">Tetracentron sinense</name>
    <name type="common">Spur-leaf</name>
    <dbReference type="NCBI Taxonomy" id="13715"/>
    <lineage>
        <taxon>Eukaryota</taxon>
        <taxon>Viridiplantae</taxon>
        <taxon>Streptophyta</taxon>
        <taxon>Embryophyta</taxon>
        <taxon>Tracheophyta</taxon>
        <taxon>Spermatophyta</taxon>
        <taxon>Magnoliopsida</taxon>
        <taxon>Trochodendrales</taxon>
        <taxon>Trochodendraceae</taxon>
        <taxon>Tetracentron</taxon>
    </lineage>
</organism>
<protein>
    <recommendedName>
        <fullName evidence="3">DC1 domain-containing protein</fullName>
    </recommendedName>
</protein>
<dbReference type="EMBL" id="JABCRI010000013">
    <property type="protein sequence ID" value="KAF8395926.1"/>
    <property type="molecule type" value="Genomic_DNA"/>
</dbReference>
<proteinExistence type="predicted"/>
<feature type="domain" description="DC1" evidence="3">
    <location>
        <begin position="16"/>
        <end position="62"/>
    </location>
</feature>
<gene>
    <name evidence="4" type="ORF">HHK36_019881</name>
</gene>
<evidence type="ECO:0000259" key="3">
    <source>
        <dbReference type="Pfam" id="PF03107"/>
    </source>
</evidence>
<feature type="domain" description="DC1" evidence="3">
    <location>
        <begin position="124"/>
        <end position="172"/>
    </location>
</feature>
<dbReference type="OrthoDB" id="1877533at2759"/>
<reference evidence="4 5" key="1">
    <citation type="submission" date="2020-04" db="EMBL/GenBank/DDBJ databases">
        <title>Plant Genome Project.</title>
        <authorList>
            <person name="Zhang R.-G."/>
        </authorList>
    </citation>
    <scope>NUCLEOTIDE SEQUENCE [LARGE SCALE GENOMIC DNA]</scope>
    <source>
        <strain evidence="4">YNK0</strain>
        <tissue evidence="4">Leaf</tissue>
    </source>
</reference>
<dbReference type="InterPro" id="IPR004146">
    <property type="entry name" value="DC1"/>
</dbReference>
<dbReference type="Proteomes" id="UP000655225">
    <property type="component" value="Unassembled WGS sequence"/>
</dbReference>
<evidence type="ECO:0000256" key="1">
    <source>
        <dbReference type="ARBA" id="ARBA00022737"/>
    </source>
</evidence>
<evidence type="ECO:0000313" key="5">
    <source>
        <dbReference type="Proteomes" id="UP000655225"/>
    </source>
</evidence>
<dbReference type="OMA" id="PNYVVMP"/>
<comment type="caution">
    <text evidence="4">The sequence shown here is derived from an EMBL/GenBank/DDBJ whole genome shotgun (WGS) entry which is preliminary data.</text>
</comment>
<evidence type="ECO:0000313" key="4">
    <source>
        <dbReference type="EMBL" id="KAF8395926.1"/>
    </source>
</evidence>
<dbReference type="Pfam" id="PF03107">
    <property type="entry name" value="C1_2"/>
    <property type="match status" value="2"/>
</dbReference>
<accession>A0A835DAG0</accession>
<feature type="region of interest" description="Disordered" evidence="2">
    <location>
        <begin position="338"/>
        <end position="368"/>
    </location>
</feature>
<feature type="compositionally biased region" description="Low complexity" evidence="2">
    <location>
        <begin position="346"/>
        <end position="356"/>
    </location>
</feature>
<dbReference type="InterPro" id="IPR046349">
    <property type="entry name" value="C1-like_sf"/>
</dbReference>
<name>A0A835DAG0_TETSI</name>